<dbReference type="PANTHER" id="PTHR12526">
    <property type="entry name" value="GLYCOSYLTRANSFERASE"/>
    <property type="match status" value="1"/>
</dbReference>
<keyword evidence="2" id="KW-0808">Transferase</keyword>
<gene>
    <name evidence="2" type="ORF">ALPR1_09293</name>
</gene>
<dbReference type="RefSeq" id="WP_008200053.1">
    <property type="nucleotide sequence ID" value="NZ_CM001023.1"/>
</dbReference>
<proteinExistence type="predicted"/>
<dbReference type="GO" id="GO:0016757">
    <property type="term" value="F:glycosyltransferase activity"/>
    <property type="evidence" value="ECO:0007669"/>
    <property type="project" value="InterPro"/>
</dbReference>
<sequence length="373" mass="42658">MRFLIITHVVHKKVGEKFFGYGPYVKEMNLWFNHVDQVAVVAPMTTGHDPDPIDLAYQHEDIRFNKVPEFNTLTRKDQIKSLFTTPLIFFKIMVEMAKADHIHLRCPGNMGLLGAIAQVFFPWKMKSAKYAGNWDWNSSQPATYRFQQKLITSEFWTKNMQVLIYGTWEPMTRNLKSFFTATYSKSEITPCSPRELNGPLRLVFIGGLLPGKRPLISCESLKLLVENGIDARLDLYGEGPERESLEKFIASNGLENHIILKGNQPSHIIKEAFQNSHFLIFTSESEGWPKVVAESMFWGCLPITTAVSCVPEMVGHGSRGLLVNPNPIEVFEQIKTLIDDPQKYHQLSQNAMNWSRVYTLEKFDEEIKNVLAS</sequence>
<dbReference type="OrthoDB" id="1395864at2"/>
<dbReference type="PANTHER" id="PTHR12526:SF630">
    <property type="entry name" value="GLYCOSYLTRANSFERASE"/>
    <property type="match status" value="1"/>
</dbReference>
<dbReference type="Gene3D" id="3.40.50.2000">
    <property type="entry name" value="Glycogen Phosphorylase B"/>
    <property type="match status" value="2"/>
</dbReference>
<dbReference type="HOGENOM" id="CLU_063649_0_0_10"/>
<dbReference type="EMBL" id="AAXU02000001">
    <property type="protein sequence ID" value="EAZ79809.1"/>
    <property type="molecule type" value="Genomic_DNA"/>
</dbReference>
<dbReference type="Proteomes" id="UP000003919">
    <property type="component" value="Chromosome"/>
</dbReference>
<accession>A3I1Z3</accession>
<evidence type="ECO:0000313" key="2">
    <source>
        <dbReference type="EMBL" id="EAZ79809.1"/>
    </source>
</evidence>
<evidence type="ECO:0000313" key="3">
    <source>
        <dbReference type="Proteomes" id="UP000003919"/>
    </source>
</evidence>
<dbReference type="AlphaFoldDB" id="A3I1Z3"/>
<protein>
    <submittedName>
        <fullName evidence="2">Glycosyl transferase</fullName>
    </submittedName>
</protein>
<dbReference type="SUPFAM" id="SSF53756">
    <property type="entry name" value="UDP-Glycosyltransferase/glycogen phosphorylase"/>
    <property type="match status" value="1"/>
</dbReference>
<dbReference type="Pfam" id="PF00534">
    <property type="entry name" value="Glycos_transf_1"/>
    <property type="match status" value="1"/>
</dbReference>
<dbReference type="EMBL" id="CM001023">
    <property type="protein sequence ID" value="EAZ79809.1"/>
    <property type="molecule type" value="Genomic_DNA"/>
</dbReference>
<dbReference type="CDD" id="cd03801">
    <property type="entry name" value="GT4_PimA-like"/>
    <property type="match status" value="1"/>
</dbReference>
<name>A3I1Z3_9BACT</name>
<comment type="caution">
    <text evidence="2">The sequence shown here is derived from an EMBL/GenBank/DDBJ whole genome shotgun (WGS) entry which is preliminary data.</text>
</comment>
<keyword evidence="3" id="KW-1185">Reference proteome</keyword>
<reference evidence="2 3" key="1">
    <citation type="journal article" date="2011" name="J. Bacteriol.">
        <title>Complete genome sequence of Algoriphagus sp. PR1, bacterial prey of a colony-forming choanoflagellate.</title>
        <authorList>
            <person name="Alegado R.A."/>
            <person name="Ferriera S."/>
            <person name="Nusbaum C."/>
            <person name="Young S.K."/>
            <person name="Zeng Q."/>
            <person name="Imamovic A."/>
            <person name="Fairclough S.R."/>
            <person name="King N."/>
        </authorList>
    </citation>
    <scope>NUCLEOTIDE SEQUENCE [LARGE SCALE GENOMIC DNA]</scope>
    <source>
        <strain evidence="2 3">PR1</strain>
    </source>
</reference>
<feature type="domain" description="Glycosyl transferase family 1" evidence="1">
    <location>
        <begin position="198"/>
        <end position="353"/>
    </location>
</feature>
<dbReference type="eggNOG" id="COG0438">
    <property type="taxonomic scope" value="Bacteria"/>
</dbReference>
<dbReference type="STRING" id="388413.ALPR1_09293"/>
<dbReference type="InterPro" id="IPR001296">
    <property type="entry name" value="Glyco_trans_1"/>
</dbReference>
<organism evidence="2 3">
    <name type="scientific">Algoriphagus machipongonensis</name>
    <dbReference type="NCBI Taxonomy" id="388413"/>
    <lineage>
        <taxon>Bacteria</taxon>
        <taxon>Pseudomonadati</taxon>
        <taxon>Bacteroidota</taxon>
        <taxon>Cytophagia</taxon>
        <taxon>Cytophagales</taxon>
        <taxon>Cyclobacteriaceae</taxon>
        <taxon>Algoriphagus</taxon>
    </lineage>
</organism>
<evidence type="ECO:0000259" key="1">
    <source>
        <dbReference type="Pfam" id="PF00534"/>
    </source>
</evidence>